<dbReference type="GO" id="GO:1901135">
    <property type="term" value="P:carbohydrate derivative metabolic process"/>
    <property type="evidence" value="ECO:0007669"/>
    <property type="project" value="InterPro"/>
</dbReference>
<sequence>MNEFLDTRLEAPELTGHEGLRRLASTGARIRRTATEETLGELRRVDRPRGVLIIGPEARLVRAVLEPVCPIPFMAWPGPGLPAWVGPLDLVVVIGDKRPISWLVEAGAEAARRGATLIVAAPPHSELAQVTTTSETVLLATNDFDSTASAVAVLALLGQMGLGPAVSIESVADAADLVAEECSPHRAIGSNPGKDLALQLADRLPLIWGGSVLANRASRRLGEAVRRVSGTPALAADASEVLAVLRGVPPRDPFADPGDDARLIDPVVVLLDADKAPPHQAHIADELERVADAVGVRVARISSGDPDLSSSDVERYITLLIHGLYGAEYLSIGLGGEE</sequence>
<evidence type="ECO:0000313" key="4">
    <source>
        <dbReference type="EMBL" id="SDL37182.1"/>
    </source>
</evidence>
<name>A0A1G9JIR3_9ACTN</name>
<comment type="similarity">
    <text evidence="1">Belongs to the PGI/PMI family.</text>
</comment>
<keyword evidence="2 4" id="KW-0413">Isomerase</keyword>
<keyword evidence="5" id="KW-1185">Reference proteome</keyword>
<proteinExistence type="inferred from homology"/>
<dbReference type="AlphaFoldDB" id="A0A1G9JIR3"/>
<dbReference type="SUPFAM" id="SSF53697">
    <property type="entry name" value="SIS domain"/>
    <property type="match status" value="1"/>
</dbReference>
<dbReference type="Pfam" id="PF10432">
    <property type="entry name" value="bact-PGI_C"/>
    <property type="match status" value="1"/>
</dbReference>
<dbReference type="GO" id="GO:0016853">
    <property type="term" value="F:isomerase activity"/>
    <property type="evidence" value="ECO:0007669"/>
    <property type="project" value="UniProtKB-KW"/>
</dbReference>
<dbReference type="OrthoDB" id="5241724at2"/>
<organism evidence="4 5">
    <name type="scientific">Tessaracoccus oleiagri</name>
    <dbReference type="NCBI Taxonomy" id="686624"/>
    <lineage>
        <taxon>Bacteria</taxon>
        <taxon>Bacillati</taxon>
        <taxon>Actinomycetota</taxon>
        <taxon>Actinomycetes</taxon>
        <taxon>Propionibacteriales</taxon>
        <taxon>Propionibacteriaceae</taxon>
        <taxon>Tessaracoccus</taxon>
    </lineage>
</organism>
<evidence type="ECO:0000259" key="3">
    <source>
        <dbReference type="Pfam" id="PF10432"/>
    </source>
</evidence>
<dbReference type="STRING" id="686624.SAMN04488242_1266"/>
<evidence type="ECO:0000313" key="5">
    <source>
        <dbReference type="Proteomes" id="UP000199475"/>
    </source>
</evidence>
<gene>
    <name evidence="4" type="ORF">SAMN04488242_1266</name>
</gene>
<dbReference type="EMBL" id="FNGP01000002">
    <property type="protein sequence ID" value="SDL37182.1"/>
    <property type="molecule type" value="Genomic_DNA"/>
</dbReference>
<protein>
    <submittedName>
        <fullName evidence="4">Phospho-glucose isomerase C-terminal SIS domain-containing protein</fullName>
    </submittedName>
</protein>
<accession>A0A1G9JIR3</accession>
<feature type="domain" description="Bifunctional glucose-6-phosphate/mannose-6-phosphate isomerase C-terminal" evidence="3">
    <location>
        <begin position="191"/>
        <end position="332"/>
    </location>
</feature>
<evidence type="ECO:0000256" key="1">
    <source>
        <dbReference type="ARBA" id="ARBA00010523"/>
    </source>
</evidence>
<dbReference type="InterPro" id="IPR019490">
    <property type="entry name" value="Glu6P/Mann6P_isomerase_C"/>
</dbReference>
<dbReference type="GO" id="GO:0097367">
    <property type="term" value="F:carbohydrate derivative binding"/>
    <property type="evidence" value="ECO:0007669"/>
    <property type="project" value="InterPro"/>
</dbReference>
<evidence type="ECO:0000256" key="2">
    <source>
        <dbReference type="ARBA" id="ARBA00023235"/>
    </source>
</evidence>
<reference evidence="4 5" key="1">
    <citation type="submission" date="2016-10" db="EMBL/GenBank/DDBJ databases">
        <authorList>
            <person name="de Groot N.N."/>
        </authorList>
    </citation>
    <scope>NUCLEOTIDE SEQUENCE [LARGE SCALE GENOMIC DNA]</scope>
    <source>
        <strain evidence="4 5">CGMCC 1.9159</strain>
    </source>
</reference>
<dbReference type="Proteomes" id="UP000199475">
    <property type="component" value="Unassembled WGS sequence"/>
</dbReference>
<dbReference type="InterPro" id="IPR046348">
    <property type="entry name" value="SIS_dom_sf"/>
</dbReference>
<dbReference type="RefSeq" id="WP_093250043.1">
    <property type="nucleotide sequence ID" value="NZ_FNGP01000002.1"/>
</dbReference>